<gene>
    <name evidence="2" type="ORF">H1P_140054</name>
</gene>
<proteinExistence type="predicted"/>
<evidence type="ECO:0000313" key="2">
    <source>
        <dbReference type="EMBL" id="VEP12271.1"/>
    </source>
</evidence>
<dbReference type="RefSeq" id="WP_144864084.1">
    <property type="nucleotide sequence ID" value="NZ_LR213776.1"/>
</dbReference>
<reference evidence="2 3" key="1">
    <citation type="submission" date="2019-01" db="EMBL/GenBank/DDBJ databases">
        <authorList>
            <person name="Brito A."/>
        </authorList>
    </citation>
    <scope>NUCLEOTIDE SEQUENCE [LARGE SCALE GENOMIC DNA]</scope>
    <source>
        <strain evidence="2">1</strain>
    </source>
</reference>
<evidence type="ECO:0008006" key="4">
    <source>
        <dbReference type="Google" id="ProtNLM"/>
    </source>
</evidence>
<feature type="chain" id="PRO_5021951780" description="PEP-CTERM sorting domain-containing protein" evidence="1">
    <location>
        <begin position="24"/>
        <end position="290"/>
    </location>
</feature>
<dbReference type="Proteomes" id="UP000320055">
    <property type="component" value="Unassembled WGS sequence"/>
</dbReference>
<feature type="signal peptide" evidence="1">
    <location>
        <begin position="1"/>
        <end position="23"/>
    </location>
</feature>
<dbReference type="OrthoDB" id="443842at2"/>
<dbReference type="AlphaFoldDB" id="A0A563VLH5"/>
<protein>
    <recommendedName>
        <fullName evidence="4">PEP-CTERM sorting domain-containing protein</fullName>
    </recommendedName>
</protein>
<keyword evidence="1" id="KW-0732">Signal</keyword>
<dbReference type="EMBL" id="CAACVJ010000046">
    <property type="protein sequence ID" value="VEP12271.1"/>
    <property type="molecule type" value="Genomic_DNA"/>
</dbReference>
<accession>A0A563VLH5</accession>
<name>A0A563VLH5_9CYAN</name>
<sequence>MFSISTIKHLFILGTAVTASVIAAESAIAVSTFGINNDVKKFTATDNEDTLISDGVAVVSNGNTNVYIGTNQVNNNNQDPILTSFTNGTRDWVFTDIETTGADARGIALLWDGNNDLYAAFTTDGTQGDASNDFRRFTTNGWLNSYGQGGGAKATVLLKIELDRINSSDPNNITGVINNGTFVSALLSNGKTNTLVPTNMSFSGTELVLEAQSFFAPRNTDAERMTQTTSGISSPFDYTITFNDSLTQANSAISPGWDNTPVSAAVPFEFKSSLGLLLSLITWGIVTKKE</sequence>
<evidence type="ECO:0000256" key="1">
    <source>
        <dbReference type="SAM" id="SignalP"/>
    </source>
</evidence>
<keyword evidence="3" id="KW-1185">Reference proteome</keyword>
<evidence type="ECO:0000313" key="3">
    <source>
        <dbReference type="Proteomes" id="UP000320055"/>
    </source>
</evidence>
<organism evidence="2 3">
    <name type="scientific">Hyella patelloides LEGE 07179</name>
    <dbReference type="NCBI Taxonomy" id="945734"/>
    <lineage>
        <taxon>Bacteria</taxon>
        <taxon>Bacillati</taxon>
        <taxon>Cyanobacteriota</taxon>
        <taxon>Cyanophyceae</taxon>
        <taxon>Pleurocapsales</taxon>
        <taxon>Hyellaceae</taxon>
        <taxon>Hyella</taxon>
    </lineage>
</organism>